<organism evidence="1 2">
    <name type="scientific">Olea europaea subsp. europaea</name>
    <dbReference type="NCBI Taxonomy" id="158383"/>
    <lineage>
        <taxon>Eukaryota</taxon>
        <taxon>Viridiplantae</taxon>
        <taxon>Streptophyta</taxon>
        <taxon>Embryophyta</taxon>
        <taxon>Tracheophyta</taxon>
        <taxon>Spermatophyta</taxon>
        <taxon>Magnoliopsida</taxon>
        <taxon>eudicotyledons</taxon>
        <taxon>Gunneridae</taxon>
        <taxon>Pentapetalae</taxon>
        <taxon>asterids</taxon>
        <taxon>lamiids</taxon>
        <taxon>Lamiales</taxon>
        <taxon>Oleaceae</taxon>
        <taxon>Oleeae</taxon>
        <taxon>Olea</taxon>
    </lineage>
</organism>
<proteinExistence type="predicted"/>
<dbReference type="Gramene" id="OE9A048334T1">
    <property type="protein sequence ID" value="OE9A048334C1"/>
    <property type="gene ID" value="OE9A048334"/>
</dbReference>
<gene>
    <name evidence="1" type="ORF">OLEA9_A048334</name>
</gene>
<reference evidence="1 2" key="1">
    <citation type="submission" date="2019-12" db="EMBL/GenBank/DDBJ databases">
        <authorList>
            <person name="Alioto T."/>
            <person name="Alioto T."/>
            <person name="Gomez Garrido J."/>
        </authorList>
    </citation>
    <scope>NUCLEOTIDE SEQUENCE [LARGE SCALE GENOMIC DNA]</scope>
</reference>
<dbReference type="EMBL" id="CACTIH010009162">
    <property type="protein sequence ID" value="CAA3026490.1"/>
    <property type="molecule type" value="Genomic_DNA"/>
</dbReference>
<comment type="caution">
    <text evidence="1">The sequence shown here is derived from an EMBL/GenBank/DDBJ whole genome shotgun (WGS) entry which is preliminary data.</text>
</comment>
<evidence type="ECO:0000313" key="1">
    <source>
        <dbReference type="EMBL" id="CAA3026490.1"/>
    </source>
</evidence>
<protein>
    <submittedName>
        <fullName evidence="1">Uncharacterized protein</fullName>
    </submittedName>
</protein>
<dbReference type="Proteomes" id="UP000594638">
    <property type="component" value="Unassembled WGS sequence"/>
</dbReference>
<accession>A0A8S0V6W5</accession>
<evidence type="ECO:0000313" key="2">
    <source>
        <dbReference type="Proteomes" id="UP000594638"/>
    </source>
</evidence>
<name>A0A8S0V6W5_OLEEU</name>
<dbReference type="AlphaFoldDB" id="A0A8S0V6W5"/>
<keyword evidence="2" id="KW-1185">Reference proteome</keyword>
<sequence length="140" mass="15813">MREAPVILQDARVCRQQAKNRPPWVMPQHLTIRWKKLWILAGSGCGDAVVIRVAGGGGGWCFNRRLWGGSSDMCGSHSHCNRKKWWNLVGSVHVCMVVIDSICDQVLQWKVGSGLGVVQAAIGWWCFVIKIGARWDWWWG</sequence>